<organism evidence="8 9">
    <name type="scientific">Candidatus Scatomorpha intestinigallinarum</name>
    <dbReference type="NCBI Taxonomy" id="2840923"/>
    <lineage>
        <taxon>Bacteria</taxon>
        <taxon>Bacillati</taxon>
        <taxon>Bacillota</taxon>
        <taxon>Clostridia</taxon>
        <taxon>Eubacteriales</taxon>
        <taxon>Candidatus Scatomorpha</taxon>
    </lineage>
</organism>
<dbReference type="PANTHER" id="PTHR30204">
    <property type="entry name" value="REDOX-CYCLING DRUG-SENSING TRANSCRIPTIONAL ACTIVATOR SOXR"/>
    <property type="match status" value="1"/>
</dbReference>
<comment type="caution">
    <text evidence="8">The sequence shown here is derived from an EMBL/GenBank/DDBJ whole genome shotgun (WGS) entry which is preliminary data.</text>
</comment>
<keyword evidence="2 6" id="KW-0812">Transmembrane</keyword>
<feature type="transmembrane region" description="Helical" evidence="6">
    <location>
        <begin position="281"/>
        <end position="300"/>
    </location>
</feature>
<proteinExistence type="predicted"/>
<keyword evidence="3 6" id="KW-1133">Transmembrane helix</keyword>
<dbReference type="GO" id="GO:0003700">
    <property type="term" value="F:DNA-binding transcription factor activity"/>
    <property type="evidence" value="ECO:0007669"/>
    <property type="project" value="InterPro"/>
</dbReference>
<evidence type="ECO:0000256" key="3">
    <source>
        <dbReference type="ARBA" id="ARBA00022989"/>
    </source>
</evidence>
<dbReference type="InterPro" id="IPR010432">
    <property type="entry name" value="RDD"/>
</dbReference>
<dbReference type="Pfam" id="PF13411">
    <property type="entry name" value="MerR_1"/>
    <property type="match status" value="1"/>
</dbReference>
<feature type="transmembrane region" description="Helical" evidence="6">
    <location>
        <begin position="232"/>
        <end position="253"/>
    </location>
</feature>
<dbReference type="PANTHER" id="PTHR30204:SF93">
    <property type="entry name" value="HTH MERR-TYPE DOMAIN-CONTAINING PROTEIN"/>
    <property type="match status" value="1"/>
</dbReference>
<dbReference type="PROSITE" id="PS50937">
    <property type="entry name" value="HTH_MERR_2"/>
    <property type="match status" value="1"/>
</dbReference>
<dbReference type="SUPFAM" id="SSF46955">
    <property type="entry name" value="Putative DNA-binding domain"/>
    <property type="match status" value="1"/>
</dbReference>
<evidence type="ECO:0000313" key="9">
    <source>
        <dbReference type="Proteomes" id="UP000824238"/>
    </source>
</evidence>
<keyword evidence="5 6" id="KW-0472">Membrane</keyword>
<accession>A0A9D1IYJ8</accession>
<evidence type="ECO:0000313" key="8">
    <source>
        <dbReference type="EMBL" id="HIR54158.1"/>
    </source>
</evidence>
<protein>
    <submittedName>
        <fullName evidence="8">MerR family transcriptional regulator</fullName>
    </submittedName>
</protein>
<dbReference type="InterPro" id="IPR009061">
    <property type="entry name" value="DNA-bd_dom_put_sf"/>
</dbReference>
<dbReference type="CDD" id="cd00592">
    <property type="entry name" value="HTH_MerR-like"/>
    <property type="match status" value="1"/>
</dbReference>
<evidence type="ECO:0000256" key="6">
    <source>
        <dbReference type="SAM" id="Phobius"/>
    </source>
</evidence>
<evidence type="ECO:0000256" key="2">
    <source>
        <dbReference type="ARBA" id="ARBA00022692"/>
    </source>
</evidence>
<dbReference type="Gene3D" id="1.10.1660.10">
    <property type="match status" value="1"/>
</dbReference>
<dbReference type="GO" id="GO:0003677">
    <property type="term" value="F:DNA binding"/>
    <property type="evidence" value="ECO:0007669"/>
    <property type="project" value="UniProtKB-KW"/>
</dbReference>
<comment type="subcellular location">
    <subcellularLocation>
        <location evidence="1">Membrane</location>
        <topology evidence="1">Multi-pass membrane protein</topology>
    </subcellularLocation>
</comment>
<evidence type="ECO:0000256" key="4">
    <source>
        <dbReference type="ARBA" id="ARBA00023125"/>
    </source>
</evidence>
<feature type="transmembrane region" description="Helical" evidence="6">
    <location>
        <begin position="148"/>
        <end position="165"/>
    </location>
</feature>
<feature type="transmembrane region" description="Helical" evidence="6">
    <location>
        <begin position="177"/>
        <end position="196"/>
    </location>
</feature>
<keyword evidence="4" id="KW-0238">DNA-binding</keyword>
<name>A0A9D1IYJ8_9FIRM</name>
<dbReference type="Proteomes" id="UP000824238">
    <property type="component" value="Unassembled WGS sequence"/>
</dbReference>
<evidence type="ECO:0000259" key="7">
    <source>
        <dbReference type="PROSITE" id="PS50937"/>
    </source>
</evidence>
<dbReference type="SMART" id="SM00422">
    <property type="entry name" value="HTH_MERR"/>
    <property type="match status" value="1"/>
</dbReference>
<reference evidence="8" key="2">
    <citation type="journal article" date="2021" name="PeerJ">
        <title>Extensive microbial diversity within the chicken gut microbiome revealed by metagenomics and culture.</title>
        <authorList>
            <person name="Gilroy R."/>
            <person name="Ravi A."/>
            <person name="Getino M."/>
            <person name="Pursley I."/>
            <person name="Horton D.L."/>
            <person name="Alikhan N.F."/>
            <person name="Baker D."/>
            <person name="Gharbi K."/>
            <person name="Hall N."/>
            <person name="Watson M."/>
            <person name="Adriaenssens E.M."/>
            <person name="Foster-Nyarko E."/>
            <person name="Jarju S."/>
            <person name="Secka A."/>
            <person name="Antonio M."/>
            <person name="Oren A."/>
            <person name="Chaudhuri R.R."/>
            <person name="La Ragione R."/>
            <person name="Hildebrand F."/>
            <person name="Pallen M.J."/>
        </authorList>
    </citation>
    <scope>NUCLEOTIDE SEQUENCE</scope>
    <source>
        <strain evidence="8">ChiGjej3B3-7149</strain>
    </source>
</reference>
<evidence type="ECO:0000256" key="5">
    <source>
        <dbReference type="ARBA" id="ARBA00023136"/>
    </source>
</evidence>
<dbReference type="Pfam" id="PF06271">
    <property type="entry name" value="RDD"/>
    <property type="match status" value="1"/>
</dbReference>
<dbReference type="GO" id="GO:0016020">
    <property type="term" value="C:membrane"/>
    <property type="evidence" value="ECO:0007669"/>
    <property type="project" value="UniProtKB-SubCell"/>
</dbReference>
<gene>
    <name evidence="8" type="ORF">IAD36_00925</name>
</gene>
<evidence type="ECO:0000256" key="1">
    <source>
        <dbReference type="ARBA" id="ARBA00004141"/>
    </source>
</evidence>
<feature type="domain" description="HTH merR-type" evidence="7">
    <location>
        <begin position="1"/>
        <end position="68"/>
    </location>
</feature>
<dbReference type="InterPro" id="IPR047057">
    <property type="entry name" value="MerR_fam"/>
</dbReference>
<dbReference type="InterPro" id="IPR000551">
    <property type="entry name" value="MerR-type_HTH_dom"/>
</dbReference>
<dbReference type="EMBL" id="DVHH01000022">
    <property type="protein sequence ID" value="HIR54158.1"/>
    <property type="molecule type" value="Genomic_DNA"/>
</dbReference>
<dbReference type="PRINTS" id="PR00040">
    <property type="entry name" value="HTHMERR"/>
</dbReference>
<reference evidence="8" key="1">
    <citation type="submission" date="2020-10" db="EMBL/GenBank/DDBJ databases">
        <authorList>
            <person name="Gilroy R."/>
        </authorList>
    </citation>
    <scope>NUCLEOTIDE SEQUENCE</scope>
    <source>
        <strain evidence="8">ChiGjej3B3-7149</strain>
    </source>
</reference>
<dbReference type="AlphaFoldDB" id="A0A9D1IYJ8"/>
<sequence length="475" mass="52128">MTIAELERRSGLTRANIRFYEAEGLLRPARRENGYRDYSEEDLALLLRVRLLRELGLPLAEIRQLRGGDLALGAALDAHLARLGVELERAERSQAVCRDILGSGESFEALDAPRWLAELSARGPKPAEGFDSVPPLICPWRRFFARNLDLMLCTILPLAAAALLFRPNYQPQGFGFTVIRTLVTLAALFVAEPLLLRFWGTTPGKWLLGLSVESESGGRLSLGEAWGRTTGLICYGLGFYLPLVSLVTCAVSYQKHSSGRPLSWEAGSELRLRDRGRAAGVAGYICLCALLFFVAVWTLLDAQLPRHRGEMSAAEFCENYNSLAAMHGLHSDGKRLTAEGWIDINHSLTIGSLSDSEPEYVFTEEGGVLTRLELRIETGEDAIYISPPTSELQLAAMSLVWGREGMGALDLAERQELLRRIKAAGFGGFDFEAAGLRLFCEAEYAGEPTAFGLTAAEDGEPPCLKLVFRVTEAGM</sequence>